<sequence length="664" mass="74712">MPVDMDYEKNPTVLCAENIALLFLLHSVPCVPKATPINVAQIREAGYVLPFEKERGLASTLAFLSSLRDDPNRIPALCIESVPDADALKIHIAVNKSSFDDGQADLLEMTGALSKILASLSRVADASGNSNTAENVFDMIMAVCSERILGRLHLRANHKQKIKKPIGETLRLATASLRQLREKILDRAGLMDAASIFEARADEAVKLVNAWNKHQTTIRLRDLVEGIHKMWMIDRLHELLDCIPNSLMDPNLRTSLRHIIGKVARYKEAARYLYRMAKRFPSLRRAEVISVTLQRQMFAKLEIGHYSPSLSTTLRRIASQHNLPHNPDRIYSLLKLSKERAEQFFSEHVQRALKGAKIHAEVQLFYHVEALQSVQPPRVVCSSKDACYLCDYFMTTLTKIHSPKCHGRLYPSWRLPALSAHDRTPEKLNHALEKEAGNSIRNLVKKKRKFSLPDPRESTVLTIRRSASTLVSSSLNLNTAAVLTDTVNVSRASSPRDDVRQRTPQLSNERFQVVQDIIEHPVLDQNKTSATNISAVGTTGDQSQTILPPGRQSIIHYKREAHHDQLIVGFISQDAMSCIHVGPFKLYVEYSATPDESKERHNKDLKLDVEWVTTVNNEPALHDVESSIIDIENSAHVASLPLDSLNQLDVNYQGQILRIRLYPA</sequence>
<reference evidence="1" key="1">
    <citation type="submission" date="2022-09" db="EMBL/GenBank/DDBJ databases">
        <title>Fusarium specimens isolated from Avocado Roots.</title>
        <authorList>
            <person name="Stajich J."/>
            <person name="Roper C."/>
            <person name="Heimlech-Rivalta G."/>
        </authorList>
    </citation>
    <scope>NUCLEOTIDE SEQUENCE</scope>
    <source>
        <strain evidence="1">CF00136</strain>
    </source>
</reference>
<dbReference type="AlphaFoldDB" id="A0A9W8V8A9"/>
<proteinExistence type="predicted"/>
<gene>
    <name evidence="1" type="ORF">NW762_012866</name>
</gene>
<keyword evidence="2" id="KW-1185">Reference proteome</keyword>
<dbReference type="InterPro" id="IPR027796">
    <property type="entry name" value="OTT_1508_deam-like"/>
</dbReference>
<dbReference type="OrthoDB" id="4851849at2759"/>
<accession>A0A9W8V8A9</accession>
<comment type="caution">
    <text evidence="1">The sequence shown here is derived from an EMBL/GenBank/DDBJ whole genome shotgun (WGS) entry which is preliminary data.</text>
</comment>
<dbReference type="EMBL" id="JAOQAZ010000037">
    <property type="protein sequence ID" value="KAJ4248096.1"/>
    <property type="molecule type" value="Genomic_DNA"/>
</dbReference>
<dbReference type="Pfam" id="PF14441">
    <property type="entry name" value="OTT_1508_deam"/>
    <property type="match status" value="1"/>
</dbReference>
<organism evidence="1 2">
    <name type="scientific">Fusarium torreyae</name>
    <dbReference type="NCBI Taxonomy" id="1237075"/>
    <lineage>
        <taxon>Eukaryota</taxon>
        <taxon>Fungi</taxon>
        <taxon>Dikarya</taxon>
        <taxon>Ascomycota</taxon>
        <taxon>Pezizomycotina</taxon>
        <taxon>Sordariomycetes</taxon>
        <taxon>Hypocreomycetidae</taxon>
        <taxon>Hypocreales</taxon>
        <taxon>Nectriaceae</taxon>
        <taxon>Fusarium</taxon>
    </lineage>
</organism>
<evidence type="ECO:0000313" key="1">
    <source>
        <dbReference type="EMBL" id="KAJ4248096.1"/>
    </source>
</evidence>
<protein>
    <submittedName>
        <fullName evidence="1">Uncharacterized protein</fullName>
    </submittedName>
</protein>
<evidence type="ECO:0000313" key="2">
    <source>
        <dbReference type="Proteomes" id="UP001152049"/>
    </source>
</evidence>
<name>A0A9W8V8A9_9HYPO</name>
<dbReference type="Proteomes" id="UP001152049">
    <property type="component" value="Unassembled WGS sequence"/>
</dbReference>